<evidence type="ECO:0000256" key="6">
    <source>
        <dbReference type="ARBA" id="ARBA00022801"/>
    </source>
</evidence>
<keyword evidence="9" id="KW-0472">Membrane</keyword>
<dbReference type="CDD" id="cd00275">
    <property type="entry name" value="C2_PLC_like"/>
    <property type="match status" value="1"/>
</dbReference>
<dbReference type="InterPro" id="IPR001192">
    <property type="entry name" value="PI-PLC_fam"/>
</dbReference>
<dbReference type="InterPro" id="IPR001711">
    <property type="entry name" value="PLipase_C_Pinositol-sp_Y"/>
</dbReference>
<organism evidence="15 16">
    <name type="scientific">Mucuna pruriens</name>
    <name type="common">Velvet bean</name>
    <name type="synonym">Dolichos pruriens</name>
    <dbReference type="NCBI Taxonomy" id="157652"/>
    <lineage>
        <taxon>Eukaryota</taxon>
        <taxon>Viridiplantae</taxon>
        <taxon>Streptophyta</taxon>
        <taxon>Embryophyta</taxon>
        <taxon>Tracheophyta</taxon>
        <taxon>Spermatophyta</taxon>
        <taxon>Magnoliopsida</taxon>
        <taxon>eudicotyledons</taxon>
        <taxon>Gunneridae</taxon>
        <taxon>Pentapetalae</taxon>
        <taxon>rosids</taxon>
        <taxon>fabids</taxon>
        <taxon>Fabales</taxon>
        <taxon>Fabaceae</taxon>
        <taxon>Papilionoideae</taxon>
        <taxon>50 kb inversion clade</taxon>
        <taxon>NPAAA clade</taxon>
        <taxon>indigoferoid/millettioid clade</taxon>
        <taxon>Phaseoleae</taxon>
        <taxon>Mucuna</taxon>
    </lineage>
</organism>
<protein>
    <recommendedName>
        <fullName evidence="4 11">Phosphoinositide phospholipase C</fullName>
        <ecNumber evidence="4 11">3.1.4.11</ecNumber>
    </recommendedName>
</protein>
<dbReference type="FunFam" id="2.60.40.150:FF:000060">
    <property type="entry name" value="Phosphoinositide phospholipase C"/>
    <property type="match status" value="1"/>
</dbReference>
<evidence type="ECO:0000256" key="5">
    <source>
        <dbReference type="ARBA" id="ARBA00022475"/>
    </source>
</evidence>
<evidence type="ECO:0000313" key="15">
    <source>
        <dbReference type="EMBL" id="RDY02700.1"/>
    </source>
</evidence>
<dbReference type="Pfam" id="PF00387">
    <property type="entry name" value="PI-PLC-Y"/>
    <property type="match status" value="1"/>
</dbReference>
<keyword evidence="8 11" id="KW-0443">Lipid metabolism</keyword>
<evidence type="ECO:0000256" key="1">
    <source>
        <dbReference type="ARBA" id="ARBA00001195"/>
    </source>
</evidence>
<reference evidence="15" key="1">
    <citation type="submission" date="2018-05" db="EMBL/GenBank/DDBJ databases">
        <title>Draft genome of Mucuna pruriens seed.</title>
        <authorList>
            <person name="Nnadi N.E."/>
            <person name="Vos R."/>
            <person name="Hasami M.H."/>
            <person name="Devisetty U.K."/>
            <person name="Aguiy J.C."/>
        </authorList>
    </citation>
    <scope>NUCLEOTIDE SEQUENCE [LARGE SCALE GENOMIC DNA]</scope>
    <source>
        <strain evidence="15">JCA_2017</strain>
    </source>
</reference>
<dbReference type="SMART" id="SM00149">
    <property type="entry name" value="PLCYc"/>
    <property type="match status" value="1"/>
</dbReference>
<comment type="catalytic activity">
    <reaction evidence="1 11">
        <text>a 1,2-diacyl-sn-glycero-3-phospho-(1D-myo-inositol-4,5-bisphosphate) + H2O = 1D-myo-inositol 1,4,5-trisphosphate + a 1,2-diacyl-sn-glycerol + H(+)</text>
        <dbReference type="Rhea" id="RHEA:33179"/>
        <dbReference type="ChEBI" id="CHEBI:15377"/>
        <dbReference type="ChEBI" id="CHEBI:15378"/>
        <dbReference type="ChEBI" id="CHEBI:17815"/>
        <dbReference type="ChEBI" id="CHEBI:58456"/>
        <dbReference type="ChEBI" id="CHEBI:203600"/>
        <dbReference type="EC" id="3.1.4.11"/>
    </reaction>
</comment>
<comment type="subcellular location">
    <subcellularLocation>
        <location evidence="3">Cell membrane</location>
        <topology evidence="3">Peripheral membrane protein</topology>
    </subcellularLocation>
</comment>
<dbReference type="GO" id="GO:0004435">
    <property type="term" value="F:phosphatidylinositol-4,5-bisphosphate phospholipase C activity"/>
    <property type="evidence" value="ECO:0007669"/>
    <property type="project" value="UniProtKB-EC"/>
</dbReference>
<evidence type="ECO:0000256" key="8">
    <source>
        <dbReference type="ARBA" id="ARBA00023098"/>
    </source>
</evidence>
<dbReference type="Gene3D" id="2.60.40.150">
    <property type="entry name" value="C2 domain"/>
    <property type="match status" value="1"/>
</dbReference>
<dbReference type="SUPFAM" id="SSF47473">
    <property type="entry name" value="EF-hand"/>
    <property type="match status" value="1"/>
</dbReference>
<dbReference type="SMART" id="SM00148">
    <property type="entry name" value="PLCXc"/>
    <property type="match status" value="1"/>
</dbReference>
<evidence type="ECO:0000256" key="4">
    <source>
        <dbReference type="ARBA" id="ARBA00012368"/>
    </source>
</evidence>
<keyword evidence="5" id="KW-1003">Cell membrane</keyword>
<dbReference type="Gene3D" id="1.10.238.10">
    <property type="entry name" value="EF-hand"/>
    <property type="match status" value="1"/>
</dbReference>
<dbReference type="STRING" id="157652.A0A371HIX1"/>
<evidence type="ECO:0000256" key="3">
    <source>
        <dbReference type="ARBA" id="ARBA00004202"/>
    </source>
</evidence>
<evidence type="ECO:0000256" key="10">
    <source>
        <dbReference type="ARBA" id="ARBA00023224"/>
    </source>
</evidence>
<dbReference type="GO" id="GO:0006950">
    <property type="term" value="P:response to stress"/>
    <property type="evidence" value="ECO:0007669"/>
    <property type="project" value="UniProtKB-ARBA"/>
</dbReference>
<evidence type="ECO:0000256" key="9">
    <source>
        <dbReference type="ARBA" id="ARBA00023136"/>
    </source>
</evidence>
<evidence type="ECO:0000256" key="12">
    <source>
        <dbReference type="SAM" id="MobiDB-lite"/>
    </source>
</evidence>
<dbReference type="GO" id="GO:0005886">
    <property type="term" value="C:plasma membrane"/>
    <property type="evidence" value="ECO:0007669"/>
    <property type="project" value="UniProtKB-SubCell"/>
</dbReference>
<dbReference type="InterPro" id="IPR035892">
    <property type="entry name" value="C2_domain_sf"/>
</dbReference>
<evidence type="ECO:0000256" key="7">
    <source>
        <dbReference type="ARBA" id="ARBA00022963"/>
    </source>
</evidence>
<dbReference type="InterPro" id="IPR011992">
    <property type="entry name" value="EF-hand-dom_pair"/>
</dbReference>
<dbReference type="EMBL" id="QJKJ01002476">
    <property type="protein sequence ID" value="RDY02700.1"/>
    <property type="molecule type" value="Genomic_DNA"/>
</dbReference>
<evidence type="ECO:0000256" key="11">
    <source>
        <dbReference type="RuleBase" id="RU361133"/>
    </source>
</evidence>
<dbReference type="EC" id="3.1.4.11" evidence="4 11"/>
<dbReference type="AlphaFoldDB" id="A0A371HIX1"/>
<feature type="compositionally biased region" description="Polar residues" evidence="12">
    <location>
        <begin position="337"/>
        <end position="350"/>
    </location>
</feature>
<evidence type="ECO:0000256" key="2">
    <source>
        <dbReference type="ARBA" id="ARBA00001913"/>
    </source>
</evidence>
<evidence type="ECO:0000259" key="14">
    <source>
        <dbReference type="PROSITE" id="PS50008"/>
    </source>
</evidence>
<dbReference type="OrthoDB" id="269822at2759"/>
<keyword evidence="10" id="KW-0807">Transducer</keyword>
<keyword evidence="6 11" id="KW-0378">Hydrolase</keyword>
<sequence length="620" mass="70519">METEKKRGSVSKGRVRMKMETYKIKALNFLTKKGEVNKAEPPLDLKEAFSKFARGGNQMTKDQLLRFMVEHQGENITTIEDLDKIVDKFLQVGSSTSTTKTSPTRISDVFGTQGLSLNDFIDFLLLDVFNGPLKDEVHHDMSAPLSHYFMYTGHNSYLTGNQLTSESSDEPIIEALQQGVRVIELDLWPSKSSTKDGIKVVHGRTLTTPVSVSKCLKSIKQYAFYKSDYPVILTLEDHLTSKHQDKFAEMATQIFGEMLYCPQTEYLTEFPSPESLKRRIIISTKPPKEYLQSDSINKPVPNGSEPSEEELWGLELPYSVAKLKTEDKNASDEDQQDINTGDNIPNQQGARQYKNLITIHGGKSKGSMKDRLKDDTKVRRLSLSEKKLKSACESHGADIIRFTQKNILRVYPKGERVKSSNFRPYLGWMYGAQMVAFNMQGHGKSLRLMQGMFRANGGCGYVKKPEFLIRTLPHEEEFDPKKTLPVKQILKVKVYNGDGWSSDFSATHFDLFSPPDFYTKVCIVGVPADSVKKKTSVKMDTWYPVWGEEFEFKLRVPELALLRIEVKDKDKGKDDSAGQTCLPVSELRQGFRSVPLHDRKGKKFKSVKLLMRFKIEHIEE</sequence>
<dbReference type="PANTHER" id="PTHR10336:SF172">
    <property type="entry name" value="PHOSPHOINOSITIDE PHOSPHOLIPASE C"/>
    <property type="match status" value="1"/>
</dbReference>
<evidence type="ECO:0000313" key="16">
    <source>
        <dbReference type="Proteomes" id="UP000257109"/>
    </source>
</evidence>
<dbReference type="SUPFAM" id="SSF49562">
    <property type="entry name" value="C2 domain (Calcium/lipid-binding domain, CaLB)"/>
    <property type="match status" value="1"/>
</dbReference>
<dbReference type="PRINTS" id="PR00390">
    <property type="entry name" value="PHPHLIPASEC"/>
</dbReference>
<feature type="region of interest" description="Disordered" evidence="12">
    <location>
        <begin position="326"/>
        <end position="350"/>
    </location>
</feature>
<keyword evidence="7 11" id="KW-0442">Lipid degradation</keyword>
<gene>
    <name evidence="15" type="primary">PLC6</name>
    <name evidence="15" type="ORF">CR513_13807</name>
</gene>
<dbReference type="SUPFAM" id="SSF51695">
    <property type="entry name" value="PLC-like phosphodiesterases"/>
    <property type="match status" value="1"/>
</dbReference>
<dbReference type="Proteomes" id="UP000257109">
    <property type="component" value="Unassembled WGS sequence"/>
</dbReference>
<comment type="caution">
    <text evidence="15">The sequence shown here is derived from an EMBL/GenBank/DDBJ whole genome shotgun (WGS) entry which is preliminary data.</text>
</comment>
<keyword evidence="16" id="KW-1185">Reference proteome</keyword>
<dbReference type="GO" id="GO:0016042">
    <property type="term" value="P:lipid catabolic process"/>
    <property type="evidence" value="ECO:0007669"/>
    <property type="project" value="UniProtKB-KW"/>
</dbReference>
<dbReference type="PANTHER" id="PTHR10336">
    <property type="entry name" value="PHOSPHOINOSITIDE-SPECIFIC PHOSPHOLIPASE C FAMILY PROTEIN"/>
    <property type="match status" value="1"/>
</dbReference>
<dbReference type="PROSITE" id="PS50004">
    <property type="entry name" value="C2"/>
    <property type="match status" value="1"/>
</dbReference>
<dbReference type="SMART" id="SM00239">
    <property type="entry name" value="C2"/>
    <property type="match status" value="1"/>
</dbReference>
<dbReference type="Pfam" id="PF00388">
    <property type="entry name" value="PI-PLC-X"/>
    <property type="match status" value="1"/>
</dbReference>
<feature type="domain" description="PI-PLC Y-box" evidence="14">
    <location>
        <begin position="382"/>
        <end position="468"/>
    </location>
</feature>
<dbReference type="Gene3D" id="3.20.20.190">
    <property type="entry name" value="Phosphatidylinositol (PI) phosphodiesterase"/>
    <property type="match status" value="1"/>
</dbReference>
<dbReference type="InterPro" id="IPR000008">
    <property type="entry name" value="C2_dom"/>
</dbReference>
<comment type="cofactor">
    <cofactor evidence="2">
        <name>Ca(2+)</name>
        <dbReference type="ChEBI" id="CHEBI:29108"/>
    </cofactor>
</comment>
<proteinExistence type="predicted"/>
<name>A0A371HIX1_MUCPR</name>
<evidence type="ECO:0000259" key="13">
    <source>
        <dbReference type="PROSITE" id="PS50004"/>
    </source>
</evidence>
<dbReference type="GO" id="GO:0048015">
    <property type="term" value="P:phosphatidylinositol-mediated signaling"/>
    <property type="evidence" value="ECO:0007669"/>
    <property type="project" value="TreeGrafter"/>
</dbReference>
<feature type="domain" description="C2" evidence="13">
    <location>
        <begin position="470"/>
        <end position="598"/>
    </location>
</feature>
<feature type="non-terminal residue" evidence="15">
    <location>
        <position position="1"/>
    </location>
</feature>
<dbReference type="GO" id="GO:0051209">
    <property type="term" value="P:release of sequestered calcium ion into cytosol"/>
    <property type="evidence" value="ECO:0007669"/>
    <property type="project" value="TreeGrafter"/>
</dbReference>
<dbReference type="Pfam" id="PF00168">
    <property type="entry name" value="C2"/>
    <property type="match status" value="1"/>
</dbReference>
<dbReference type="PROSITE" id="PS50007">
    <property type="entry name" value="PIPLC_X_DOMAIN"/>
    <property type="match status" value="1"/>
</dbReference>
<dbReference type="InterPro" id="IPR017946">
    <property type="entry name" value="PLC-like_Pdiesterase_TIM-brl"/>
</dbReference>
<accession>A0A371HIX1</accession>
<dbReference type="InterPro" id="IPR000909">
    <property type="entry name" value="PLipase_C_PInositol-sp_X_dom"/>
</dbReference>
<dbReference type="PROSITE" id="PS50008">
    <property type="entry name" value="PIPLC_Y_DOMAIN"/>
    <property type="match status" value="1"/>
</dbReference>